<dbReference type="Proteomes" id="UP000315677">
    <property type="component" value="Unassembled WGS sequence"/>
</dbReference>
<evidence type="ECO:0000256" key="2">
    <source>
        <dbReference type="ARBA" id="ARBA00023239"/>
    </source>
</evidence>
<name>A0A543CXW6_9PSEU</name>
<dbReference type="NCBIfam" id="NF003969">
    <property type="entry name" value="PRK05463.1"/>
    <property type="match status" value="1"/>
</dbReference>
<evidence type="ECO:0000256" key="3">
    <source>
        <dbReference type="HAMAP-Rule" id="MF_01830"/>
    </source>
</evidence>
<dbReference type="FunFam" id="3.30.2040.10:FF:000001">
    <property type="entry name" value="D-glutamate cyclase, mitochondrial"/>
    <property type="match status" value="1"/>
</dbReference>
<dbReference type="InterPro" id="IPR038021">
    <property type="entry name" value="Putative_hydro-lyase"/>
</dbReference>
<keyword evidence="2 3" id="KW-0456">Lyase</keyword>
<dbReference type="HAMAP" id="MF_01830">
    <property type="entry name" value="Hydro_lyase"/>
    <property type="match status" value="1"/>
</dbReference>
<sequence>MSAADLEPREVRARIRSGAWRGVTTGACLGHVQANLVVLPREMADEFGELCAANPQPLPLLERTDPGDAAGLRVAPGADLRTDLPRYHVLRHGVLDAEVDSLAELWRDDFVAFLLGCSFSAENQLLRAGVRLRHLELGQGVPMFVTSLDCVPAGRFHGPVVVSMRPVRVDQLDRAVEVTSRLPFAHGAPVHVGDPAAIGITDLAAPDWGDAIEVGPDEVPVFWACGVTPQAVLRRVRPEIAVTHAPGHMFVTDLVDAV</sequence>
<dbReference type="Gene3D" id="3.40.1640.10">
    <property type="entry name" value="PSTPO5379-like"/>
    <property type="match status" value="1"/>
</dbReference>
<dbReference type="Pfam" id="PF07286">
    <property type="entry name" value="D-Glu_cyclase"/>
    <property type="match status" value="1"/>
</dbReference>
<dbReference type="SUPFAM" id="SSF160920">
    <property type="entry name" value="PSTPO5379-like"/>
    <property type="match status" value="1"/>
</dbReference>
<gene>
    <name evidence="4" type="ORF">FB558_8440</name>
</gene>
<dbReference type="AlphaFoldDB" id="A0A543CXW6"/>
<evidence type="ECO:0000256" key="1">
    <source>
        <dbReference type="ARBA" id="ARBA00007896"/>
    </source>
</evidence>
<proteinExistence type="inferred from homology"/>
<dbReference type="Gene3D" id="3.30.2040.10">
    <property type="entry name" value="PSTPO5379-like domain"/>
    <property type="match status" value="1"/>
</dbReference>
<dbReference type="PANTHER" id="PTHR32022:SF10">
    <property type="entry name" value="D-GLUTAMATE CYCLASE, MITOCHONDRIAL"/>
    <property type="match status" value="1"/>
</dbReference>
<dbReference type="OrthoDB" id="149585at2"/>
<protein>
    <recommendedName>
        <fullName evidence="3">Putative hydro-lyase FB558_8440</fullName>
        <ecNumber evidence="3">4.2.1.-</ecNumber>
    </recommendedName>
</protein>
<evidence type="ECO:0000313" key="4">
    <source>
        <dbReference type="EMBL" id="TQM01921.1"/>
    </source>
</evidence>
<dbReference type="RefSeq" id="WP_142064988.1">
    <property type="nucleotide sequence ID" value="NZ_VFPA01000008.1"/>
</dbReference>
<organism evidence="4 5">
    <name type="scientific">Pseudonocardia kunmingensis</name>
    <dbReference type="NCBI Taxonomy" id="630975"/>
    <lineage>
        <taxon>Bacteria</taxon>
        <taxon>Bacillati</taxon>
        <taxon>Actinomycetota</taxon>
        <taxon>Actinomycetes</taxon>
        <taxon>Pseudonocardiales</taxon>
        <taxon>Pseudonocardiaceae</taxon>
        <taxon>Pseudonocardia</taxon>
    </lineage>
</organism>
<dbReference type="InterPro" id="IPR009906">
    <property type="entry name" value="D-Glu_cyclase"/>
</dbReference>
<keyword evidence="5" id="KW-1185">Reference proteome</keyword>
<comment type="similarity">
    <text evidence="1 3">Belongs to the D-glutamate cyclase family.</text>
</comment>
<reference evidence="4 5" key="1">
    <citation type="submission" date="2019-06" db="EMBL/GenBank/DDBJ databases">
        <title>Sequencing the genomes of 1000 actinobacteria strains.</title>
        <authorList>
            <person name="Klenk H.-P."/>
        </authorList>
    </citation>
    <scope>NUCLEOTIDE SEQUENCE [LARGE SCALE GENOMIC DNA]</scope>
    <source>
        <strain evidence="4 5">DSM 45301</strain>
    </source>
</reference>
<dbReference type="PANTHER" id="PTHR32022">
    <property type="entry name" value="D-GLUTAMATE CYCLASE, MITOCHONDRIAL"/>
    <property type="match status" value="1"/>
</dbReference>
<accession>A0A543CXW6</accession>
<dbReference type="PIRSF" id="PIRSF029755">
    <property type="entry name" value="UCP029755"/>
    <property type="match status" value="1"/>
</dbReference>
<evidence type="ECO:0000313" key="5">
    <source>
        <dbReference type="Proteomes" id="UP000315677"/>
    </source>
</evidence>
<dbReference type="GO" id="GO:0016829">
    <property type="term" value="F:lyase activity"/>
    <property type="evidence" value="ECO:0007669"/>
    <property type="project" value="UniProtKB-KW"/>
</dbReference>
<dbReference type="EC" id="4.2.1.-" evidence="3"/>
<dbReference type="InterPro" id="IPR016938">
    <property type="entry name" value="UPF0317"/>
</dbReference>
<dbReference type="EMBL" id="VFPA01000008">
    <property type="protein sequence ID" value="TQM01921.1"/>
    <property type="molecule type" value="Genomic_DNA"/>
</dbReference>
<comment type="caution">
    <text evidence="4">The sequence shown here is derived from an EMBL/GenBank/DDBJ whole genome shotgun (WGS) entry which is preliminary data.</text>
</comment>